<proteinExistence type="predicted"/>
<dbReference type="GeneID" id="139084253"/>
<feature type="compositionally biased region" description="Low complexity" evidence="1">
    <location>
        <begin position="367"/>
        <end position="381"/>
    </location>
</feature>
<feature type="compositionally biased region" description="Polar residues" evidence="1">
    <location>
        <begin position="210"/>
        <end position="224"/>
    </location>
</feature>
<feature type="region of interest" description="Disordered" evidence="1">
    <location>
        <begin position="23"/>
        <end position="110"/>
    </location>
</feature>
<keyword evidence="2" id="KW-1185">Reference proteome</keyword>
<evidence type="ECO:0000256" key="1">
    <source>
        <dbReference type="SAM" id="MobiDB-lite"/>
    </source>
</evidence>
<evidence type="ECO:0000313" key="2">
    <source>
        <dbReference type="Proteomes" id="UP001652662"/>
    </source>
</evidence>
<organism evidence="2 3">
    <name type="scientific">Equus przewalskii</name>
    <name type="common">Przewalski's horse</name>
    <name type="synonym">Equus caballus przewalskii</name>
    <dbReference type="NCBI Taxonomy" id="9798"/>
    <lineage>
        <taxon>Eukaryota</taxon>
        <taxon>Metazoa</taxon>
        <taxon>Chordata</taxon>
        <taxon>Craniata</taxon>
        <taxon>Vertebrata</taxon>
        <taxon>Euteleostomi</taxon>
        <taxon>Mammalia</taxon>
        <taxon>Eutheria</taxon>
        <taxon>Laurasiatheria</taxon>
        <taxon>Perissodactyla</taxon>
        <taxon>Equidae</taxon>
        <taxon>Equus</taxon>
    </lineage>
</organism>
<reference evidence="3" key="1">
    <citation type="submission" date="2025-08" db="UniProtKB">
        <authorList>
            <consortium name="RefSeq"/>
        </authorList>
    </citation>
    <scope>IDENTIFICATION</scope>
    <source>
        <tissue evidence="3">Blood</tissue>
    </source>
</reference>
<feature type="region of interest" description="Disordered" evidence="1">
    <location>
        <begin position="142"/>
        <end position="399"/>
    </location>
</feature>
<feature type="compositionally biased region" description="Basic and acidic residues" evidence="1">
    <location>
        <begin position="302"/>
        <end position="314"/>
    </location>
</feature>
<dbReference type="Proteomes" id="UP001652662">
    <property type="component" value="Chromosome 6"/>
</dbReference>
<sequence length="399" mass="41545">MHFSSATPTGGILARTARHAKTVPAISAASPPVPLKLPLGPRTHAGPVREPLPFSTSHPANDPRKPESSVKWTAGLASNPFPSSAKLESGLPASTGASPGDDPTCATGSTKCIHRPLNIATAPDRYRPPTSLAAWTLSSTCSGHQELQGPRDGCTDPQGPPRPLPKSSAFKLGQLSKPTSGLPPQDRASLPPSYGGDGSELNRAGAVVRQTRSSRCARQPNNHAKNPPRTLASAGDPRFYQALPPWSSSPGAPGQGEPATRPLPPQCPPRARRDQSREQRRSALGTPPPPRGLSGGGGEPGGGERQREEGDGGARSRSATQITAQPAGRSAGSCGCSELPPPPLLLAASRLPAPHHRRRRRTAKPLSRVSPSRFSRAVSSSQTASEKGEGERSLGVQDD</sequence>
<feature type="compositionally biased region" description="Basic residues" evidence="1">
    <location>
        <begin position="353"/>
        <end position="363"/>
    </location>
</feature>
<feature type="compositionally biased region" description="Basic and acidic residues" evidence="1">
    <location>
        <begin position="271"/>
        <end position="281"/>
    </location>
</feature>
<protein>
    <submittedName>
        <fullName evidence="3">Basic salivary proline-rich protein 2-like</fullName>
    </submittedName>
</protein>
<evidence type="ECO:0000313" key="3">
    <source>
        <dbReference type="RefSeq" id="XP_070482730.1"/>
    </source>
</evidence>
<name>A0ABM4PZV8_EQUPR</name>
<gene>
    <name evidence="3" type="primary">LOC139084253</name>
</gene>
<dbReference type="RefSeq" id="XP_070482730.1">
    <property type="nucleotide sequence ID" value="XM_070626629.1"/>
</dbReference>
<accession>A0ABM4PZV8</accession>